<keyword evidence="1" id="KW-0732">Signal</keyword>
<evidence type="ECO:0000313" key="3">
    <source>
        <dbReference type="WBParaSite" id="Hba_19744"/>
    </source>
</evidence>
<keyword evidence="2" id="KW-1185">Reference proteome</keyword>
<organism evidence="2 4">
    <name type="scientific">Heterorhabditis bacteriophora</name>
    <name type="common">Entomopathogenic nematode worm</name>
    <dbReference type="NCBI Taxonomy" id="37862"/>
    <lineage>
        <taxon>Eukaryota</taxon>
        <taxon>Metazoa</taxon>
        <taxon>Ecdysozoa</taxon>
        <taxon>Nematoda</taxon>
        <taxon>Chromadorea</taxon>
        <taxon>Rhabditida</taxon>
        <taxon>Rhabditina</taxon>
        <taxon>Rhabditomorpha</taxon>
        <taxon>Strongyloidea</taxon>
        <taxon>Heterorhabditidae</taxon>
        <taxon>Heterorhabditis</taxon>
    </lineage>
</organism>
<reference evidence="3 4" key="1">
    <citation type="submission" date="2016-11" db="UniProtKB">
        <authorList>
            <consortium name="WormBaseParasite"/>
        </authorList>
    </citation>
    <scope>IDENTIFICATION</scope>
</reference>
<proteinExistence type="predicted"/>
<protein>
    <submittedName>
        <fullName evidence="3 4">Secreted protein</fullName>
    </submittedName>
</protein>
<sequence length="106" mass="12237">MKLFVTLFQVLLLFRCSFASIRWKRQTGLVEEGLDIPITLRSLITCLTPGIRDHLCFGPRVEILKRERLGLSERRGFANGYHNGVDVRLFLLKCDDGHETVVHIRD</sequence>
<evidence type="ECO:0000313" key="4">
    <source>
        <dbReference type="WBParaSite" id="Hba_19762"/>
    </source>
</evidence>
<feature type="signal peptide" evidence="1">
    <location>
        <begin position="1"/>
        <end position="19"/>
    </location>
</feature>
<dbReference type="WBParaSite" id="Hba_19762">
    <property type="protein sequence ID" value="Hba_19762"/>
    <property type="gene ID" value="Hba_19762"/>
</dbReference>
<dbReference type="Proteomes" id="UP000095283">
    <property type="component" value="Unplaced"/>
</dbReference>
<accession>A0A1I7XPP8</accession>
<dbReference type="WBParaSite" id="Hba_19744">
    <property type="protein sequence ID" value="Hba_19744"/>
    <property type="gene ID" value="Hba_19744"/>
</dbReference>
<evidence type="ECO:0000256" key="1">
    <source>
        <dbReference type="SAM" id="SignalP"/>
    </source>
</evidence>
<dbReference type="AlphaFoldDB" id="A0A1I7XPP8"/>
<name>A0A1I7XPP8_HETBA</name>
<feature type="chain" id="PRO_5009845542" evidence="1">
    <location>
        <begin position="20"/>
        <end position="106"/>
    </location>
</feature>
<evidence type="ECO:0000313" key="2">
    <source>
        <dbReference type="Proteomes" id="UP000095283"/>
    </source>
</evidence>